<gene>
    <name evidence="3" type="ORF">DWV06_08765</name>
</gene>
<feature type="transmembrane region" description="Helical" evidence="1">
    <location>
        <begin position="103"/>
        <end position="120"/>
    </location>
</feature>
<comment type="caution">
    <text evidence="3">The sequence shown here is derived from an EMBL/GenBank/DDBJ whole genome shotgun (WGS) entry which is preliminary data.</text>
</comment>
<feature type="domain" description="VanZ-like" evidence="2">
    <location>
        <begin position="57"/>
        <end position="174"/>
    </location>
</feature>
<dbReference type="EMBL" id="QRCT01000020">
    <property type="protein sequence ID" value="RDU23664.1"/>
    <property type="molecule type" value="Genomic_DNA"/>
</dbReference>
<keyword evidence="4" id="KW-1185">Reference proteome</keyword>
<dbReference type="InterPro" id="IPR006976">
    <property type="entry name" value="VanZ-like"/>
</dbReference>
<name>A0A371AVP6_9FIRM</name>
<evidence type="ECO:0000256" key="1">
    <source>
        <dbReference type="SAM" id="Phobius"/>
    </source>
</evidence>
<evidence type="ECO:0000313" key="3">
    <source>
        <dbReference type="EMBL" id="RDU23664.1"/>
    </source>
</evidence>
<keyword evidence="1" id="KW-0472">Membrane</keyword>
<feature type="transmembrane region" description="Helical" evidence="1">
    <location>
        <begin position="194"/>
        <end position="214"/>
    </location>
</feature>
<dbReference type="OrthoDB" id="9805025at2"/>
<feature type="transmembrane region" description="Helical" evidence="1">
    <location>
        <begin position="163"/>
        <end position="182"/>
    </location>
</feature>
<evidence type="ECO:0000313" key="4">
    <source>
        <dbReference type="Proteomes" id="UP000255036"/>
    </source>
</evidence>
<dbReference type="RefSeq" id="WP_115481809.1">
    <property type="nucleotide sequence ID" value="NZ_QRCT01000020.1"/>
</dbReference>
<dbReference type="PANTHER" id="PTHR36834">
    <property type="entry name" value="MEMBRANE PROTEIN-RELATED"/>
    <property type="match status" value="1"/>
</dbReference>
<reference evidence="3 4" key="1">
    <citation type="submission" date="2018-07" db="EMBL/GenBank/DDBJ databases">
        <title>Anaerosacharophilus polymeroproducens gen. nov. sp. nov., an anaerobic bacterium isolated from salt field.</title>
        <authorList>
            <person name="Kim W."/>
            <person name="Yang S.-H."/>
            <person name="Oh J."/>
            <person name="Lee J.-H."/>
            <person name="Kwon K.K."/>
        </authorList>
    </citation>
    <scope>NUCLEOTIDE SEQUENCE [LARGE SCALE GENOMIC DNA]</scope>
    <source>
        <strain evidence="3 4">MCWD5</strain>
    </source>
</reference>
<dbReference type="Proteomes" id="UP000255036">
    <property type="component" value="Unassembled WGS sequence"/>
</dbReference>
<dbReference type="PANTHER" id="PTHR36834:SF1">
    <property type="entry name" value="INTEGRAL MEMBRANE PROTEIN"/>
    <property type="match status" value="1"/>
</dbReference>
<feature type="transmembrane region" description="Helical" evidence="1">
    <location>
        <begin position="12"/>
        <end position="36"/>
    </location>
</feature>
<dbReference type="InterPro" id="IPR053150">
    <property type="entry name" value="Teicoplanin_resist-assoc"/>
</dbReference>
<feature type="transmembrane region" description="Helical" evidence="1">
    <location>
        <begin position="127"/>
        <end position="148"/>
    </location>
</feature>
<keyword evidence="1" id="KW-0812">Transmembrane</keyword>
<protein>
    <submittedName>
        <fullName evidence="3">VanZ family protein</fullName>
    </submittedName>
</protein>
<accession>A0A371AVP6</accession>
<dbReference type="AlphaFoldDB" id="A0A371AVP6"/>
<keyword evidence="1" id="KW-1133">Transmembrane helix</keyword>
<dbReference type="Pfam" id="PF04892">
    <property type="entry name" value="VanZ"/>
    <property type="match status" value="1"/>
</dbReference>
<proteinExistence type="predicted"/>
<feature type="transmembrane region" description="Helical" evidence="1">
    <location>
        <begin position="48"/>
        <end position="70"/>
    </location>
</feature>
<evidence type="ECO:0000259" key="2">
    <source>
        <dbReference type="Pfam" id="PF04892"/>
    </source>
</evidence>
<organism evidence="3 4">
    <name type="scientific">Anaerosacchariphilus polymeriproducens</name>
    <dbReference type="NCBI Taxonomy" id="1812858"/>
    <lineage>
        <taxon>Bacteria</taxon>
        <taxon>Bacillati</taxon>
        <taxon>Bacillota</taxon>
        <taxon>Clostridia</taxon>
        <taxon>Lachnospirales</taxon>
        <taxon>Lachnospiraceae</taxon>
        <taxon>Anaerosacchariphilus</taxon>
    </lineage>
</organism>
<sequence>MRISDLISLGKQYLLLGIVLAVVLAVFILITYSIIYKKILKGKKRITRGAMLWITVFICYLVVVTGVTMLSRGSWYDNAKVQPLFYSYKEAWNSFSLGEWRNIILNILLFVPFGFLLPLGIKWFQKFWKICLAGFLFTLLIETSQLLLKRGIFEVDDLFDNTIGTMIGYGCFAMVLLVTSLIKREKKYVKRTIALQLPLIIAIVSFVTIFVIYANQELGNLKTSCIAKVDRDKLAVKADVKYSTDQEKLTVYKIKQLSQEETYQFAVEFFNSIRDAIDESRNDIYDETAVYYSIGGYSLWINYLGGTYSFTDYNTELAKTTIKKVNNATEEVIKSVLEQYGIKLPEGIVFSNDEDGNYTFTAKELLIDGTMYDGTLSCKYYENGKVGSIRWNILKCEPYKDFTVISEEDAYKKILEGKFNNTFESNELNIRIGQAAIQYMPDSKGYYQPVYVFEADINGDSTELFVPAI</sequence>